<evidence type="ECO:0000313" key="1">
    <source>
        <dbReference type="EMBL" id="RYR48404.1"/>
    </source>
</evidence>
<protein>
    <submittedName>
        <fullName evidence="1">Uncharacterized protein</fullName>
    </submittedName>
</protein>
<name>A0A445CBU0_ARAHY</name>
<accession>A0A445CBU0</accession>
<gene>
    <name evidence="1" type="ORF">Ahy_A07g034429</name>
</gene>
<dbReference type="EMBL" id="SDMP01000007">
    <property type="protein sequence ID" value="RYR48404.1"/>
    <property type="molecule type" value="Genomic_DNA"/>
</dbReference>
<organism evidence="1 2">
    <name type="scientific">Arachis hypogaea</name>
    <name type="common">Peanut</name>
    <dbReference type="NCBI Taxonomy" id="3818"/>
    <lineage>
        <taxon>Eukaryota</taxon>
        <taxon>Viridiplantae</taxon>
        <taxon>Streptophyta</taxon>
        <taxon>Embryophyta</taxon>
        <taxon>Tracheophyta</taxon>
        <taxon>Spermatophyta</taxon>
        <taxon>Magnoliopsida</taxon>
        <taxon>eudicotyledons</taxon>
        <taxon>Gunneridae</taxon>
        <taxon>Pentapetalae</taxon>
        <taxon>rosids</taxon>
        <taxon>fabids</taxon>
        <taxon>Fabales</taxon>
        <taxon>Fabaceae</taxon>
        <taxon>Papilionoideae</taxon>
        <taxon>50 kb inversion clade</taxon>
        <taxon>dalbergioids sensu lato</taxon>
        <taxon>Dalbergieae</taxon>
        <taxon>Pterocarpus clade</taxon>
        <taxon>Arachis</taxon>
    </lineage>
</organism>
<keyword evidence="2" id="KW-1185">Reference proteome</keyword>
<comment type="caution">
    <text evidence="1">The sequence shown here is derived from an EMBL/GenBank/DDBJ whole genome shotgun (WGS) entry which is preliminary data.</text>
</comment>
<sequence>MDSYWSEIDKYKMFMVQGATSATVLNNLIVMCSPCYIVDLFKDLETNKAQAKLDEIEAIGFGFLKLVPKWHVKQGIMVMLAKAYDIEMSTLKLDHGNIRIGLELFQRVFGILPGVDDFPPFNGMNAAHVSIKKKISPVENYTAEVFCQPDGVQEAFHPALAENISVSDLLDVSDPGSYHWPLHIFKLLEQAIRKYKHKQNKSYEGCMFVLLVLYFQKLKHGELENCLEPVSWLSAWTTEELSAMAEIVQPEDCNEPGGNNGGVMEGAAREDTIDVSPEREDADHTIRPMGCTKGLCACCD</sequence>
<evidence type="ECO:0000313" key="2">
    <source>
        <dbReference type="Proteomes" id="UP000289738"/>
    </source>
</evidence>
<proteinExistence type="predicted"/>
<reference evidence="1 2" key="1">
    <citation type="submission" date="2019-01" db="EMBL/GenBank/DDBJ databases">
        <title>Sequencing of cultivated peanut Arachis hypogaea provides insights into genome evolution and oil improvement.</title>
        <authorList>
            <person name="Chen X."/>
        </authorList>
    </citation>
    <scope>NUCLEOTIDE SEQUENCE [LARGE SCALE GENOMIC DNA]</scope>
    <source>
        <strain evidence="2">cv. Fuhuasheng</strain>
        <tissue evidence="1">Leaves</tissue>
    </source>
</reference>
<dbReference type="AlphaFoldDB" id="A0A445CBU0"/>
<dbReference type="Proteomes" id="UP000289738">
    <property type="component" value="Chromosome A07"/>
</dbReference>